<dbReference type="EMBL" id="JASBNA010000036">
    <property type="protein sequence ID" value="KAK7682329.1"/>
    <property type="molecule type" value="Genomic_DNA"/>
</dbReference>
<dbReference type="AlphaFoldDB" id="A0AAW0FVN4"/>
<proteinExistence type="predicted"/>
<dbReference type="Proteomes" id="UP001385951">
    <property type="component" value="Unassembled WGS sequence"/>
</dbReference>
<protein>
    <submittedName>
        <fullName evidence="1">Uncharacterized protein</fullName>
    </submittedName>
</protein>
<sequence length="72" mass="8464">MDTDQLKLEIVRRMHSFNSRRYIEERISNPRLVFVVASGSLPRTSTKGNIRRRAVEETYKGDMDKAYESLML</sequence>
<organism evidence="1 2">
    <name type="scientific">Cerrena zonata</name>
    <dbReference type="NCBI Taxonomy" id="2478898"/>
    <lineage>
        <taxon>Eukaryota</taxon>
        <taxon>Fungi</taxon>
        <taxon>Dikarya</taxon>
        <taxon>Basidiomycota</taxon>
        <taxon>Agaricomycotina</taxon>
        <taxon>Agaricomycetes</taxon>
        <taxon>Polyporales</taxon>
        <taxon>Cerrenaceae</taxon>
        <taxon>Cerrena</taxon>
    </lineage>
</organism>
<dbReference type="Pfam" id="PF23562">
    <property type="entry name" value="AMP-binding_C_3"/>
    <property type="match status" value="1"/>
</dbReference>
<accession>A0AAW0FVN4</accession>
<gene>
    <name evidence="1" type="ORF">QCA50_014533</name>
</gene>
<reference evidence="1 2" key="1">
    <citation type="submission" date="2022-09" db="EMBL/GenBank/DDBJ databases">
        <authorList>
            <person name="Palmer J.M."/>
        </authorList>
    </citation>
    <scope>NUCLEOTIDE SEQUENCE [LARGE SCALE GENOMIC DNA]</scope>
    <source>
        <strain evidence="1 2">DSM 7382</strain>
    </source>
</reference>
<comment type="caution">
    <text evidence="1">The sequence shown here is derived from an EMBL/GenBank/DDBJ whole genome shotgun (WGS) entry which is preliminary data.</text>
</comment>
<evidence type="ECO:0000313" key="2">
    <source>
        <dbReference type="Proteomes" id="UP001385951"/>
    </source>
</evidence>
<keyword evidence="2" id="KW-1185">Reference proteome</keyword>
<name>A0AAW0FVN4_9APHY</name>
<evidence type="ECO:0000313" key="1">
    <source>
        <dbReference type="EMBL" id="KAK7682329.1"/>
    </source>
</evidence>